<evidence type="ECO:0000256" key="4">
    <source>
        <dbReference type="SAM" id="MobiDB-lite"/>
    </source>
</evidence>
<dbReference type="GO" id="GO:0005525">
    <property type="term" value="F:GTP binding"/>
    <property type="evidence" value="ECO:0007669"/>
    <property type="project" value="UniProtKB-KW"/>
</dbReference>
<feature type="compositionally biased region" description="Polar residues" evidence="4">
    <location>
        <begin position="455"/>
        <end position="464"/>
    </location>
</feature>
<dbReference type="SMART" id="SM00175">
    <property type="entry name" value="RAB"/>
    <property type="match status" value="1"/>
</dbReference>
<feature type="region of interest" description="Disordered" evidence="4">
    <location>
        <begin position="219"/>
        <end position="238"/>
    </location>
</feature>
<feature type="region of interest" description="Disordered" evidence="4">
    <location>
        <begin position="379"/>
        <end position="407"/>
    </location>
</feature>
<comment type="similarity">
    <text evidence="1">Belongs to the small GTPase superfamily. Ras family. KappaB-Ras subfamily.</text>
</comment>
<dbReference type="GO" id="GO:0043124">
    <property type="term" value="P:negative regulation of canonical NF-kappaB signal transduction"/>
    <property type="evidence" value="ECO:0007669"/>
    <property type="project" value="InterPro"/>
</dbReference>
<proteinExistence type="inferred from homology"/>
<feature type="compositionally biased region" description="Acidic residues" evidence="4">
    <location>
        <begin position="271"/>
        <end position="291"/>
    </location>
</feature>
<feature type="compositionally biased region" description="Basic and acidic residues" evidence="4">
    <location>
        <begin position="473"/>
        <end position="487"/>
    </location>
</feature>
<dbReference type="SMART" id="SM00173">
    <property type="entry name" value="RAS"/>
    <property type="match status" value="1"/>
</dbReference>
<keyword evidence="3" id="KW-0342">GTP-binding</keyword>
<keyword evidence="2" id="KW-0547">Nucleotide-binding</keyword>
<dbReference type="GO" id="GO:0032484">
    <property type="term" value="P:Ral protein signal transduction"/>
    <property type="evidence" value="ECO:0007669"/>
    <property type="project" value="TreeGrafter"/>
</dbReference>
<evidence type="ECO:0000313" key="5">
    <source>
        <dbReference type="EMBL" id="CAD7225472.1"/>
    </source>
</evidence>
<dbReference type="InterPro" id="IPR027417">
    <property type="entry name" value="P-loop_NTPase"/>
</dbReference>
<feature type="compositionally biased region" description="Polar residues" evidence="4">
    <location>
        <begin position="220"/>
        <end position="231"/>
    </location>
</feature>
<name>A0A7R8W7Y8_9CRUS</name>
<reference evidence="5" key="1">
    <citation type="submission" date="2020-11" db="EMBL/GenBank/DDBJ databases">
        <authorList>
            <person name="Tran Van P."/>
        </authorList>
    </citation>
    <scope>NUCLEOTIDE SEQUENCE</scope>
</reference>
<feature type="compositionally biased region" description="Basic and acidic residues" evidence="4">
    <location>
        <begin position="252"/>
        <end position="270"/>
    </location>
</feature>
<gene>
    <name evidence="5" type="ORF">CTOB1V02_LOCUS3412</name>
</gene>
<evidence type="ECO:0000256" key="1">
    <source>
        <dbReference type="ARBA" id="ARBA00008094"/>
    </source>
</evidence>
<sequence length="513" mass="58075">MSSSHPLRLNRVVVCGARKVGKTAIIQQLLYGNVTKESKLYPTIEDIYISSIATDRGIREKVQLCDYSGTRGLKEIPKHFHYIADGYVLVLALDDDDSALQADTFRRDIERNKERRDAPLIVLANKSDLASRSNKETVLQWAHRERLRMFERRPLFRLFKDTVRAMDKRIYTQKFLQGLASNQDSDYKCFQEEEADDKNSERRPETETSTVRSYVEVQESMRNTPPCQLSSGIEDVGDEARMKDVANSQSPEIKKMLSSAKDEEPRKDFDDLNFDEDDDDDLIREEEPDEPELPHYQVTPKAKEQDESFTLQPGNMYVLSSQFPQFPSSLVQNVGTANPRVADFPVSNSSEPNWTLQTVNSQPPVITVSAVCDRPLEKRQPEMDNCFEDDRTPGKSSRSSSSLSSRGSTLECHCQDVLRSPVLQADEPCVDSDVSDLAGKLLHPRRASSPEVKSCFQSTSNNQVGFGYEDSESEPKHSEAQLKRSAESDEEAVSGESENSFKCEVQKKKKSEN</sequence>
<dbReference type="SUPFAM" id="SSF52540">
    <property type="entry name" value="P-loop containing nucleoside triphosphate hydrolases"/>
    <property type="match status" value="1"/>
</dbReference>
<dbReference type="AlphaFoldDB" id="A0A7R8W7Y8"/>
<dbReference type="InterPro" id="IPR042227">
    <property type="entry name" value="KBRS"/>
</dbReference>
<dbReference type="PANTHER" id="PTHR46152">
    <property type="entry name" value="NF-KAPPA-B INHIBITOR-INTERACTING RAS-LIKE PROTEIN"/>
    <property type="match status" value="1"/>
</dbReference>
<dbReference type="GO" id="GO:0003924">
    <property type="term" value="F:GTPase activity"/>
    <property type="evidence" value="ECO:0007669"/>
    <property type="project" value="InterPro"/>
</dbReference>
<organism evidence="5">
    <name type="scientific">Cyprideis torosa</name>
    <dbReference type="NCBI Taxonomy" id="163714"/>
    <lineage>
        <taxon>Eukaryota</taxon>
        <taxon>Metazoa</taxon>
        <taxon>Ecdysozoa</taxon>
        <taxon>Arthropoda</taxon>
        <taxon>Crustacea</taxon>
        <taxon>Oligostraca</taxon>
        <taxon>Ostracoda</taxon>
        <taxon>Podocopa</taxon>
        <taxon>Podocopida</taxon>
        <taxon>Cytherocopina</taxon>
        <taxon>Cytheroidea</taxon>
        <taxon>Cytherideidae</taxon>
        <taxon>Cyprideis</taxon>
    </lineage>
</organism>
<dbReference type="EMBL" id="OB660581">
    <property type="protein sequence ID" value="CAD7225472.1"/>
    <property type="molecule type" value="Genomic_DNA"/>
</dbReference>
<feature type="compositionally biased region" description="Low complexity" evidence="4">
    <location>
        <begin position="396"/>
        <end position="407"/>
    </location>
</feature>
<feature type="compositionally biased region" description="Basic and acidic residues" evidence="4">
    <location>
        <begin position="499"/>
        <end position="513"/>
    </location>
</feature>
<dbReference type="Pfam" id="PF00071">
    <property type="entry name" value="Ras"/>
    <property type="match status" value="1"/>
</dbReference>
<dbReference type="GO" id="GO:0032794">
    <property type="term" value="F:GTPase activating protein binding"/>
    <property type="evidence" value="ECO:0007669"/>
    <property type="project" value="TreeGrafter"/>
</dbReference>
<feature type="region of interest" description="Disordered" evidence="4">
    <location>
        <begin position="243"/>
        <end position="305"/>
    </location>
</feature>
<dbReference type="InterPro" id="IPR001806">
    <property type="entry name" value="Small_GTPase"/>
</dbReference>
<dbReference type="PANTHER" id="PTHR46152:SF3">
    <property type="entry name" value="NF-KAPPA-B INHIBITOR-INTERACTING RAS-LIKE PROTEIN"/>
    <property type="match status" value="1"/>
</dbReference>
<evidence type="ECO:0000256" key="2">
    <source>
        <dbReference type="ARBA" id="ARBA00022741"/>
    </source>
</evidence>
<dbReference type="Gene3D" id="3.40.50.300">
    <property type="entry name" value="P-loop containing nucleotide triphosphate hydrolases"/>
    <property type="match status" value="1"/>
</dbReference>
<accession>A0A7R8W7Y8</accession>
<feature type="region of interest" description="Disordered" evidence="4">
    <location>
        <begin position="448"/>
        <end position="513"/>
    </location>
</feature>
<evidence type="ECO:0000256" key="3">
    <source>
        <dbReference type="ARBA" id="ARBA00023134"/>
    </source>
</evidence>
<feature type="region of interest" description="Disordered" evidence="4">
    <location>
        <begin position="192"/>
        <end position="211"/>
    </location>
</feature>
<feature type="compositionally biased region" description="Basic and acidic residues" evidence="4">
    <location>
        <begin position="192"/>
        <end position="206"/>
    </location>
</feature>
<protein>
    <submittedName>
        <fullName evidence="5">Uncharacterized protein</fullName>
    </submittedName>
</protein>
<dbReference type="OrthoDB" id="10002389at2759"/>
<feature type="compositionally biased region" description="Basic and acidic residues" evidence="4">
    <location>
        <begin position="379"/>
        <end position="393"/>
    </location>
</feature>